<dbReference type="AlphaFoldDB" id="A0A6C0KKH1"/>
<name>A0A6C0KKH1_9ZZZZ</name>
<accession>A0A6C0KKH1</accession>
<dbReference type="GO" id="GO:0016757">
    <property type="term" value="F:glycosyltransferase activity"/>
    <property type="evidence" value="ECO:0007669"/>
    <property type="project" value="UniProtKB-KW"/>
</dbReference>
<protein>
    <recommendedName>
        <fullName evidence="4">Nucleotide-diphospho-sugar transferase domain-containing protein</fullName>
    </recommendedName>
</protein>
<dbReference type="InterPro" id="IPR029044">
    <property type="entry name" value="Nucleotide-diphossugar_trans"/>
</dbReference>
<keyword evidence="1" id="KW-0328">Glycosyltransferase</keyword>
<evidence type="ECO:0000256" key="2">
    <source>
        <dbReference type="ARBA" id="ARBA00022679"/>
    </source>
</evidence>
<dbReference type="GO" id="GO:0006487">
    <property type="term" value="P:protein N-linked glycosylation"/>
    <property type="evidence" value="ECO:0007669"/>
    <property type="project" value="TreeGrafter"/>
</dbReference>
<proteinExistence type="predicted"/>
<evidence type="ECO:0000313" key="3">
    <source>
        <dbReference type="EMBL" id="QHU18465.1"/>
    </source>
</evidence>
<evidence type="ECO:0008006" key="4">
    <source>
        <dbReference type="Google" id="ProtNLM"/>
    </source>
</evidence>
<keyword evidence="2" id="KW-0808">Transferase</keyword>
<dbReference type="PANTHER" id="PTHR31306:SF4">
    <property type="entry name" value="ALPHA-1,2-GALACTOSYLTRANSFERASE"/>
    <property type="match status" value="1"/>
</dbReference>
<dbReference type="InterPro" id="IPR008630">
    <property type="entry name" value="Glyco_trans_34"/>
</dbReference>
<organism evidence="3">
    <name type="scientific">viral metagenome</name>
    <dbReference type="NCBI Taxonomy" id="1070528"/>
    <lineage>
        <taxon>unclassified sequences</taxon>
        <taxon>metagenomes</taxon>
        <taxon>organismal metagenomes</taxon>
    </lineage>
</organism>
<dbReference type="Gene3D" id="3.90.550.10">
    <property type="entry name" value="Spore Coat Polysaccharide Biosynthesis Protein SpsA, Chain A"/>
    <property type="match status" value="1"/>
</dbReference>
<dbReference type="Pfam" id="PF05637">
    <property type="entry name" value="Glyco_transf_34"/>
    <property type="match status" value="2"/>
</dbReference>
<dbReference type="GO" id="GO:0000139">
    <property type="term" value="C:Golgi membrane"/>
    <property type="evidence" value="ECO:0007669"/>
    <property type="project" value="TreeGrafter"/>
</dbReference>
<evidence type="ECO:0000256" key="1">
    <source>
        <dbReference type="ARBA" id="ARBA00022676"/>
    </source>
</evidence>
<sequence length="245" mass="28371">MNSAPVITTLVIGADYTKALSKCLDSKRNYATKHGYTYIQGGEKFWDRNKPIAWSKIPFLLSVCAELPEGALIWQSDADVFITNPNLRLEDHLVPELPADKDMVMSLDACGHINSGNILFRNTEWSRDYWKRVGEQKKYTYHLWWENAAMVELYHTNSVDHSKILITRKHKVFNAYLRGIPDEPLWEPKDFLVHFAGVYDLKQMEEYAERCEKGEVVRIPMPPSEVQACENARRESLYMIDNVKA</sequence>
<reference evidence="3" key="1">
    <citation type="journal article" date="2020" name="Nature">
        <title>Giant virus diversity and host interactions through global metagenomics.</title>
        <authorList>
            <person name="Schulz F."/>
            <person name="Roux S."/>
            <person name="Paez-Espino D."/>
            <person name="Jungbluth S."/>
            <person name="Walsh D.A."/>
            <person name="Denef V.J."/>
            <person name="McMahon K.D."/>
            <person name="Konstantinidis K.T."/>
            <person name="Eloe-Fadrosh E.A."/>
            <person name="Kyrpides N.C."/>
            <person name="Woyke T."/>
        </authorList>
    </citation>
    <scope>NUCLEOTIDE SEQUENCE</scope>
    <source>
        <strain evidence="3">GVMAG-S-3300013006-138</strain>
    </source>
</reference>
<dbReference type="EMBL" id="MN740933">
    <property type="protein sequence ID" value="QHU18465.1"/>
    <property type="molecule type" value="Genomic_DNA"/>
</dbReference>
<dbReference type="PANTHER" id="PTHR31306">
    <property type="entry name" value="ALPHA-1,6-MANNOSYLTRANSFERASE MNN11-RELATED"/>
    <property type="match status" value="1"/>
</dbReference>